<reference evidence="2" key="1">
    <citation type="journal article" date="2015" name="Nat. Genet.">
        <title>The genome and transcriptome of the zoonotic hookworm Ancylostoma ceylanicum identify infection-specific gene families.</title>
        <authorList>
            <person name="Schwarz E.M."/>
            <person name="Hu Y."/>
            <person name="Antoshechkin I."/>
            <person name="Miller M.M."/>
            <person name="Sternberg P.W."/>
            <person name="Aroian R.V."/>
        </authorList>
    </citation>
    <scope>NUCLEOTIDE SEQUENCE</scope>
    <source>
        <strain evidence="2">HY135</strain>
    </source>
</reference>
<keyword evidence="2" id="KW-1185">Reference proteome</keyword>
<gene>
    <name evidence="1" type="primary">Acey_s0049.g1795</name>
    <name evidence="1" type="ORF">Y032_0049g1795</name>
</gene>
<proteinExistence type="predicted"/>
<dbReference type="EMBL" id="JARK01001385">
    <property type="protein sequence ID" value="EYC11823.1"/>
    <property type="molecule type" value="Genomic_DNA"/>
</dbReference>
<comment type="caution">
    <text evidence="1">The sequence shown here is derived from an EMBL/GenBank/DDBJ whole genome shotgun (WGS) entry which is preliminary data.</text>
</comment>
<evidence type="ECO:0000313" key="2">
    <source>
        <dbReference type="Proteomes" id="UP000024635"/>
    </source>
</evidence>
<sequence length="68" mass="7820">MCNFVEHHLMCIFVIPIQTNPQNFPIDKCSIQGTSTVALTSNSNGQTRKPSHRRGVHVNKMNRKMLRR</sequence>
<organism evidence="1 2">
    <name type="scientific">Ancylostoma ceylanicum</name>
    <dbReference type="NCBI Taxonomy" id="53326"/>
    <lineage>
        <taxon>Eukaryota</taxon>
        <taxon>Metazoa</taxon>
        <taxon>Ecdysozoa</taxon>
        <taxon>Nematoda</taxon>
        <taxon>Chromadorea</taxon>
        <taxon>Rhabditida</taxon>
        <taxon>Rhabditina</taxon>
        <taxon>Rhabditomorpha</taxon>
        <taxon>Strongyloidea</taxon>
        <taxon>Ancylostomatidae</taxon>
        <taxon>Ancylostomatinae</taxon>
        <taxon>Ancylostoma</taxon>
    </lineage>
</organism>
<name>A0A016UB26_9BILA</name>
<dbReference type="AlphaFoldDB" id="A0A016UB26"/>
<accession>A0A016UB26</accession>
<protein>
    <submittedName>
        <fullName evidence="1">Uncharacterized protein</fullName>
    </submittedName>
</protein>
<dbReference type="Proteomes" id="UP000024635">
    <property type="component" value="Unassembled WGS sequence"/>
</dbReference>
<evidence type="ECO:0000313" key="1">
    <source>
        <dbReference type="EMBL" id="EYC11823.1"/>
    </source>
</evidence>